<dbReference type="Proteomes" id="UP000257032">
    <property type="component" value="Unassembled WGS sequence"/>
</dbReference>
<accession>A0A3D8VL18</accession>
<evidence type="ECO:0000313" key="1">
    <source>
        <dbReference type="EMBL" id="RDY70084.1"/>
    </source>
</evidence>
<protein>
    <submittedName>
        <fullName evidence="1">Uncharacterized protein</fullName>
    </submittedName>
</protein>
<gene>
    <name evidence="1" type="ORF">DXT76_15285</name>
</gene>
<dbReference type="EMBL" id="QTLC01000051">
    <property type="protein sequence ID" value="RDY70084.1"/>
    <property type="molecule type" value="Genomic_DNA"/>
</dbReference>
<proteinExistence type="predicted"/>
<organism evidence="1 2">
    <name type="scientific">Halobacillus trueperi</name>
    <dbReference type="NCBI Taxonomy" id="156205"/>
    <lineage>
        <taxon>Bacteria</taxon>
        <taxon>Bacillati</taxon>
        <taxon>Bacillota</taxon>
        <taxon>Bacilli</taxon>
        <taxon>Bacillales</taxon>
        <taxon>Bacillaceae</taxon>
        <taxon>Halobacillus</taxon>
    </lineage>
</organism>
<reference evidence="1 2" key="1">
    <citation type="submission" date="2018-08" db="EMBL/GenBank/DDBJ databases">
        <title>Genome sequence of strict halophilic Halobacillus trueperi SS1 isolated from Lunsu, a salty water body of North West Himalayas.</title>
        <authorList>
            <person name="Gupta S."/>
            <person name="Sharma P."/>
            <person name="Dev K."/>
            <person name="Baumler D."/>
            <person name="Sourirajan A."/>
        </authorList>
    </citation>
    <scope>NUCLEOTIDE SEQUENCE [LARGE SCALE GENOMIC DNA]</scope>
    <source>
        <strain evidence="1 2">SS1</strain>
    </source>
</reference>
<name>A0A3D8VL18_9BACI</name>
<dbReference type="AlphaFoldDB" id="A0A3D8VL18"/>
<evidence type="ECO:0000313" key="2">
    <source>
        <dbReference type="Proteomes" id="UP000257032"/>
    </source>
</evidence>
<comment type="caution">
    <text evidence="1">The sequence shown here is derived from an EMBL/GenBank/DDBJ whole genome shotgun (WGS) entry which is preliminary data.</text>
</comment>
<feature type="non-terminal residue" evidence="1">
    <location>
        <position position="88"/>
    </location>
</feature>
<dbReference type="RefSeq" id="WP_181898686.1">
    <property type="nucleotide sequence ID" value="NZ_QTLC01000051.1"/>
</dbReference>
<sequence>MEMTYGFNANEEEEQLFVILLSGIKESNFVKISNFEYHLLARKQEIKLLCKFRNDFAYFIRNGNNEREYEEHREGNTVMTRFKDGTYR</sequence>